<dbReference type="GO" id="GO:0031410">
    <property type="term" value="C:cytoplasmic vesicle"/>
    <property type="evidence" value="ECO:0007669"/>
    <property type="project" value="UniProtKB-KW"/>
</dbReference>
<dbReference type="PANTHER" id="PTHR20930:SF0">
    <property type="entry name" value="PROTEIN ILRUN"/>
    <property type="match status" value="1"/>
</dbReference>
<name>A0AAD9QFQ8_ACRCE</name>
<accession>A0AAD9QFQ8</accession>
<dbReference type="PROSITE" id="PS50135">
    <property type="entry name" value="ZF_ZZ_2"/>
    <property type="match status" value="1"/>
</dbReference>
<evidence type="ECO:0000256" key="3">
    <source>
        <dbReference type="ARBA" id="ARBA00022771"/>
    </source>
</evidence>
<dbReference type="PROSITE" id="PS01357">
    <property type="entry name" value="ZF_ZZ_1"/>
    <property type="match status" value="1"/>
</dbReference>
<evidence type="ECO:0000256" key="7">
    <source>
        <dbReference type="SAM" id="MobiDB-lite"/>
    </source>
</evidence>
<dbReference type="SUPFAM" id="SSF57850">
    <property type="entry name" value="RING/U-box"/>
    <property type="match status" value="1"/>
</dbReference>
<keyword evidence="2" id="KW-0479">Metal-binding</keyword>
<dbReference type="SUPFAM" id="SSF54277">
    <property type="entry name" value="CAD &amp; PB1 domains"/>
    <property type="match status" value="1"/>
</dbReference>
<dbReference type="Gene3D" id="3.10.20.90">
    <property type="entry name" value="Phosphatidylinositol 3-kinase Catalytic Subunit, Chain A, domain 1"/>
    <property type="match status" value="1"/>
</dbReference>
<dbReference type="Pfam" id="PF16158">
    <property type="entry name" value="N_BRCA1_IG"/>
    <property type="match status" value="1"/>
</dbReference>
<comment type="subcellular location">
    <subcellularLocation>
        <location evidence="1">Cytoplasmic vesicle</location>
        <location evidence="1">Autophagosome</location>
    </subcellularLocation>
</comment>
<dbReference type="SMART" id="SM00666">
    <property type="entry name" value="PB1"/>
    <property type="match status" value="1"/>
</dbReference>
<dbReference type="InterPro" id="IPR000270">
    <property type="entry name" value="PB1_dom"/>
</dbReference>
<keyword evidence="4" id="KW-0862">Zinc</keyword>
<dbReference type="CDD" id="cd14947">
    <property type="entry name" value="NBR1_like"/>
    <property type="match status" value="1"/>
</dbReference>
<protein>
    <submittedName>
        <fullName evidence="10">Next to BRCA1 gene 1 protein</fullName>
    </submittedName>
</protein>
<dbReference type="FunFam" id="2.60.40.10:FF:000199">
    <property type="entry name" value="next to BRCA1 gene 1 protein-like"/>
    <property type="match status" value="1"/>
</dbReference>
<dbReference type="GO" id="GO:0005776">
    <property type="term" value="C:autophagosome"/>
    <property type="evidence" value="ECO:0007669"/>
    <property type="project" value="UniProtKB-SubCell"/>
</dbReference>
<evidence type="ECO:0000313" key="10">
    <source>
        <dbReference type="EMBL" id="KAK2560452.1"/>
    </source>
</evidence>
<comment type="caution">
    <text evidence="10">The sequence shown here is derived from an EMBL/GenBank/DDBJ whole genome shotgun (WGS) entry which is preliminary data.</text>
</comment>
<dbReference type="Gene3D" id="2.60.40.10">
    <property type="entry name" value="Immunoglobulins"/>
    <property type="match status" value="1"/>
</dbReference>
<feature type="region of interest" description="Disordered" evidence="7">
    <location>
        <begin position="138"/>
        <end position="181"/>
    </location>
</feature>
<dbReference type="Pfam" id="PF00564">
    <property type="entry name" value="PB1"/>
    <property type="match status" value="1"/>
</dbReference>
<feature type="region of interest" description="Disordered" evidence="7">
    <location>
        <begin position="222"/>
        <end position="243"/>
    </location>
</feature>
<keyword evidence="3 6" id="KW-0863">Zinc-finger</keyword>
<feature type="region of interest" description="Disordered" evidence="7">
    <location>
        <begin position="483"/>
        <end position="589"/>
    </location>
</feature>
<keyword evidence="5" id="KW-0968">Cytoplasmic vesicle</keyword>
<feature type="compositionally biased region" description="Basic residues" evidence="7">
    <location>
        <begin position="545"/>
        <end position="557"/>
    </location>
</feature>
<sequence>MTSAIELKYRSNSSTRRFEINNGCSWEELKLLITESFNLQEDFNLKYIDDEDEVVTLGTQGELEEALKVSQKAGLLRLLVENPSDQSTTSQVESYKDLLGDSPKGSLVAPKRKFLVNPAAVSEDTCAIKTAKMDNTNQEMQVSSQDAGVASAASDDLESQSEKKPPQVEEPGSKSDSLSEGITHDLHNISSSEASSVDKEGSNAMSAEQYIPLAQLMIPQLTSRPARPPPPSVKLKKTPKGNKNCYRQLAKTVAVELTTMNDKLHEKIFKSYKKPHGSEQGSTELQSFGDAGEDTYVFVNQQDNMMASGDEITLEKEDQMSNAEHKTSLNHNQETKEDVFGKSPCYTFACDAGKADDVAVEETVHKVVKQALPQIVEKTLNCLQKLHLDDRSPEQTPEKLISCRVIHKGIFCAECSQPVIGIRYKCCFCADYDLCEECEAKEGIHHPYHFFAKLRKHVPGIGRKNGEMVPVLRNFVHRALLKEGSKDDREENSKQERKEGKRQEREERKYEKRQEREEQKGEKQQEKDEWKMEKRHEKDEQRDEKKKHREQRKQEKKRSKEEKKEQKKEAKFVKAARLHDKEKKEIKRRLRQSRHERDCVTAMERLGNCLNAEFIADASIPDGTKLSGGQKFLKRWIVQNKGRRWNSRTVLHCVGGNIIVASGENVVDVPFLKPDEQGELVVAFITPPVPGYYESKWQLCHHSIPFGPLFWCQIVVEDKNECKLTIKDDIAGTRTFLCIALLLAQN</sequence>
<gene>
    <name evidence="10" type="ORF">P5673_016803</name>
</gene>
<dbReference type="Pfam" id="PF00569">
    <property type="entry name" value="ZZ"/>
    <property type="match status" value="1"/>
</dbReference>
<keyword evidence="11" id="KW-1185">Reference proteome</keyword>
<evidence type="ECO:0000256" key="6">
    <source>
        <dbReference type="PROSITE-ProRule" id="PRU00228"/>
    </source>
</evidence>
<proteinExistence type="predicted"/>
<reference evidence="10" key="2">
    <citation type="journal article" date="2023" name="Science">
        <title>Genomic signatures of disease resistance in endangered staghorn corals.</title>
        <authorList>
            <person name="Vollmer S.V."/>
            <person name="Selwyn J.D."/>
            <person name="Despard B.A."/>
            <person name="Roesel C.L."/>
        </authorList>
    </citation>
    <scope>NUCLEOTIDE SEQUENCE</scope>
    <source>
        <strain evidence="10">K2</strain>
    </source>
</reference>
<evidence type="ECO:0000256" key="4">
    <source>
        <dbReference type="ARBA" id="ARBA00022833"/>
    </source>
</evidence>
<evidence type="ECO:0000259" key="9">
    <source>
        <dbReference type="PROSITE" id="PS51745"/>
    </source>
</evidence>
<feature type="compositionally biased region" description="Basic and acidic residues" evidence="7">
    <location>
        <begin position="483"/>
        <end position="544"/>
    </location>
</feature>
<dbReference type="CDD" id="cd05992">
    <property type="entry name" value="PB1"/>
    <property type="match status" value="1"/>
</dbReference>
<dbReference type="InterPro" id="IPR043145">
    <property type="entry name" value="Znf_ZZ_sf"/>
</dbReference>
<evidence type="ECO:0000256" key="5">
    <source>
        <dbReference type="ARBA" id="ARBA00023329"/>
    </source>
</evidence>
<dbReference type="SMART" id="SM00291">
    <property type="entry name" value="ZnF_ZZ"/>
    <property type="match status" value="1"/>
</dbReference>
<dbReference type="InterPro" id="IPR000433">
    <property type="entry name" value="Znf_ZZ"/>
</dbReference>
<dbReference type="InterPro" id="IPR053793">
    <property type="entry name" value="PB1-like"/>
</dbReference>
<evidence type="ECO:0000313" key="11">
    <source>
        <dbReference type="Proteomes" id="UP001249851"/>
    </source>
</evidence>
<dbReference type="PANTHER" id="PTHR20930">
    <property type="entry name" value="OVARIAN CARCINOMA ANTIGEN CA125-RELATED"/>
    <property type="match status" value="1"/>
</dbReference>
<evidence type="ECO:0000256" key="1">
    <source>
        <dbReference type="ARBA" id="ARBA00004419"/>
    </source>
</evidence>
<dbReference type="Proteomes" id="UP001249851">
    <property type="component" value="Unassembled WGS sequence"/>
</dbReference>
<dbReference type="InterPro" id="IPR032350">
    <property type="entry name" value="Nbr1_FW"/>
</dbReference>
<dbReference type="CDD" id="cd02340">
    <property type="entry name" value="ZZ_NBR1_like"/>
    <property type="match status" value="1"/>
</dbReference>
<feature type="domain" description="PB1" evidence="9">
    <location>
        <begin position="2"/>
        <end position="83"/>
    </location>
</feature>
<organism evidence="10 11">
    <name type="scientific">Acropora cervicornis</name>
    <name type="common">Staghorn coral</name>
    <dbReference type="NCBI Taxonomy" id="6130"/>
    <lineage>
        <taxon>Eukaryota</taxon>
        <taxon>Metazoa</taxon>
        <taxon>Cnidaria</taxon>
        <taxon>Anthozoa</taxon>
        <taxon>Hexacorallia</taxon>
        <taxon>Scleractinia</taxon>
        <taxon>Astrocoeniina</taxon>
        <taxon>Acroporidae</taxon>
        <taxon>Acropora</taxon>
    </lineage>
</organism>
<feature type="compositionally biased region" description="Basic and acidic residues" evidence="7">
    <location>
        <begin position="558"/>
        <end position="585"/>
    </location>
</feature>
<feature type="compositionally biased region" description="Basic and acidic residues" evidence="7">
    <location>
        <begin position="160"/>
        <end position="173"/>
    </location>
</feature>
<evidence type="ECO:0000259" key="8">
    <source>
        <dbReference type="PROSITE" id="PS50135"/>
    </source>
</evidence>
<dbReference type="AlphaFoldDB" id="A0AAD9QFQ8"/>
<feature type="domain" description="ZZ-type" evidence="8">
    <location>
        <begin position="407"/>
        <end position="459"/>
    </location>
</feature>
<dbReference type="InterPro" id="IPR013783">
    <property type="entry name" value="Ig-like_fold"/>
</dbReference>
<evidence type="ECO:0000256" key="2">
    <source>
        <dbReference type="ARBA" id="ARBA00022723"/>
    </source>
</evidence>
<reference evidence="10" key="1">
    <citation type="journal article" date="2023" name="G3 (Bethesda)">
        <title>Whole genome assembly and annotation of the endangered Caribbean coral Acropora cervicornis.</title>
        <authorList>
            <person name="Selwyn J.D."/>
            <person name="Vollmer S.V."/>
        </authorList>
    </citation>
    <scope>NUCLEOTIDE SEQUENCE</scope>
    <source>
        <strain evidence="10">K2</strain>
    </source>
</reference>
<dbReference type="Gene3D" id="3.30.60.90">
    <property type="match status" value="1"/>
</dbReference>
<dbReference type="PROSITE" id="PS51745">
    <property type="entry name" value="PB1"/>
    <property type="match status" value="1"/>
</dbReference>
<dbReference type="GO" id="GO:0008270">
    <property type="term" value="F:zinc ion binding"/>
    <property type="evidence" value="ECO:0007669"/>
    <property type="project" value="UniProtKB-KW"/>
</dbReference>
<dbReference type="EMBL" id="JARQWQ010000036">
    <property type="protein sequence ID" value="KAK2560452.1"/>
    <property type="molecule type" value="Genomic_DNA"/>
</dbReference>